<dbReference type="AlphaFoldDB" id="A0A6M8H833"/>
<dbReference type="Gene3D" id="3.20.20.80">
    <property type="entry name" value="Glycosidases"/>
    <property type="match status" value="1"/>
</dbReference>
<evidence type="ECO:0000256" key="1">
    <source>
        <dbReference type="ARBA" id="ARBA00022801"/>
    </source>
</evidence>
<evidence type="ECO:0000259" key="5">
    <source>
        <dbReference type="Pfam" id="PF18120"/>
    </source>
</evidence>
<evidence type="ECO:0000256" key="2">
    <source>
        <dbReference type="ARBA" id="ARBA00023295"/>
    </source>
</evidence>
<keyword evidence="3" id="KW-0732">Signal</keyword>
<organism evidence="6 7">
    <name type="scientific">Lichenicola cladoniae</name>
    <dbReference type="NCBI Taxonomy" id="1484109"/>
    <lineage>
        <taxon>Bacteria</taxon>
        <taxon>Pseudomonadati</taxon>
        <taxon>Pseudomonadota</taxon>
        <taxon>Alphaproteobacteria</taxon>
        <taxon>Acetobacterales</taxon>
        <taxon>Acetobacteraceae</taxon>
        <taxon>Lichenicola</taxon>
    </lineage>
</organism>
<dbReference type="Gene3D" id="2.60.220.20">
    <property type="entry name" value="putative beta-Galactosidase from caulobacter crescentus"/>
    <property type="match status" value="1"/>
</dbReference>
<dbReference type="InterPro" id="IPR040719">
    <property type="entry name" value="DUF5597"/>
</dbReference>
<sequence>MPRRLGVAAALALALASSTAMAADPMPRIVHQGGHFELQVDGQPYFVLAGQMHNSSAWPGRMPAVWDALSAIGANTLEAPVYWETMEPTPGKFDFSEVDMLLDQARAHHVRLVLLWFGTWKNGGMHYAPEWIRRDTVRYPRLLTAEGQQVDGLSPFGIETLARDKQAFAALMAHLKQADALHHTVIMMQVENESGLFGTVRDHGAAADAAFAAAVPEAVLHATGRQGGNWRAAFGSDAEEAFSAYAVSHYVDAIAEAGKAVYPLPLYTNAWMRYRGLTQPGTEYPSGGPSWTMLPIWKQQTPALDAIGSDVYTDTFAEFRKGVLPYGRADNPPWVSESGFTAPTSRWVFDVLARGGIGCSQFGIDGDADEPGRAAAVQAHGDNNRLLAPVASTLAAAAYEGRIAAFVQEPGAMSPQQTLGNWAVTVSFGAVWGHPSPTTAPQSGTPLGRALVVRLDPAHFLVLGMGARVEFASTLHDGGVHEMLRAEEGRMTPSGWTTTRILNGDETDYGLDLPVHGDMLRVEVTP</sequence>
<dbReference type="Proteomes" id="UP000500767">
    <property type="component" value="Chromosome"/>
</dbReference>
<dbReference type="InterPro" id="IPR017853">
    <property type="entry name" value="GH"/>
</dbReference>
<dbReference type="FunFam" id="3.20.20.80:FF:000135">
    <property type="entry name" value="Beta-galactosidase, putative, bgl35A"/>
    <property type="match status" value="1"/>
</dbReference>
<dbReference type="GO" id="GO:0005975">
    <property type="term" value="P:carbohydrate metabolic process"/>
    <property type="evidence" value="ECO:0007669"/>
    <property type="project" value="InterPro"/>
</dbReference>
<dbReference type="Pfam" id="PF02449">
    <property type="entry name" value="Glyco_hydro_42"/>
    <property type="match status" value="1"/>
</dbReference>
<protein>
    <submittedName>
        <fullName evidence="6">DUF5597 domain-containing protein</fullName>
    </submittedName>
</protein>
<dbReference type="RefSeq" id="WP_171832776.1">
    <property type="nucleotide sequence ID" value="NZ_CP053708.1"/>
</dbReference>
<evidence type="ECO:0000259" key="4">
    <source>
        <dbReference type="Pfam" id="PF02449"/>
    </source>
</evidence>
<feature type="chain" id="PRO_5026948082" evidence="3">
    <location>
        <begin position="23"/>
        <end position="526"/>
    </location>
</feature>
<dbReference type="SUPFAM" id="SSF51445">
    <property type="entry name" value="(Trans)glycosidases"/>
    <property type="match status" value="1"/>
</dbReference>
<evidence type="ECO:0000256" key="3">
    <source>
        <dbReference type="SAM" id="SignalP"/>
    </source>
</evidence>
<dbReference type="KEGG" id="lck:HN018_00980"/>
<accession>A0A6M8H833</accession>
<dbReference type="InterPro" id="IPR013529">
    <property type="entry name" value="Glyco_hydro_42_N"/>
</dbReference>
<feature type="domain" description="Glycoside hydrolase family 42 N-terminal" evidence="4">
    <location>
        <begin position="75"/>
        <end position="213"/>
    </location>
</feature>
<keyword evidence="1" id="KW-0378">Hydrolase</keyword>
<evidence type="ECO:0000313" key="7">
    <source>
        <dbReference type="Proteomes" id="UP000500767"/>
    </source>
</evidence>
<gene>
    <name evidence="6" type="ORF">HN018_00980</name>
</gene>
<keyword evidence="2" id="KW-0326">Glycosidase</keyword>
<keyword evidence="7" id="KW-1185">Reference proteome</keyword>
<feature type="domain" description="DUF5597" evidence="5">
    <location>
        <begin position="385"/>
        <end position="513"/>
    </location>
</feature>
<name>A0A6M8H833_9PROT</name>
<dbReference type="GO" id="GO:0009341">
    <property type="term" value="C:beta-galactosidase complex"/>
    <property type="evidence" value="ECO:0007669"/>
    <property type="project" value="InterPro"/>
</dbReference>
<dbReference type="GO" id="GO:0004565">
    <property type="term" value="F:beta-galactosidase activity"/>
    <property type="evidence" value="ECO:0007669"/>
    <property type="project" value="InterPro"/>
</dbReference>
<reference evidence="6 7" key="1">
    <citation type="journal article" date="2014" name="World J. Microbiol. Biotechnol.">
        <title>Biodiversity and physiological characteristics of Antarctic and Arctic lichens-associated bacteria.</title>
        <authorList>
            <person name="Lee Y.M."/>
            <person name="Kim E.H."/>
            <person name="Lee H.K."/>
            <person name="Hong S.G."/>
        </authorList>
    </citation>
    <scope>NUCLEOTIDE SEQUENCE [LARGE SCALE GENOMIC DNA]</scope>
    <source>
        <strain evidence="6 7">PAMC 26569</strain>
    </source>
</reference>
<dbReference type="Pfam" id="PF18120">
    <property type="entry name" value="DUF5597"/>
    <property type="match status" value="1"/>
</dbReference>
<feature type="signal peptide" evidence="3">
    <location>
        <begin position="1"/>
        <end position="22"/>
    </location>
</feature>
<evidence type="ECO:0000313" key="6">
    <source>
        <dbReference type="EMBL" id="QKE88813.1"/>
    </source>
</evidence>
<dbReference type="EMBL" id="CP053708">
    <property type="protein sequence ID" value="QKE88813.1"/>
    <property type="molecule type" value="Genomic_DNA"/>
</dbReference>
<proteinExistence type="predicted"/>